<dbReference type="InterPro" id="IPR000771">
    <property type="entry name" value="FBA_II"/>
</dbReference>
<dbReference type="InterPro" id="IPR013785">
    <property type="entry name" value="Aldolase_TIM"/>
</dbReference>
<keyword evidence="3" id="KW-0479">Metal-binding</keyword>
<keyword evidence="3" id="KW-0862">Zinc</keyword>
<sequence length="285" mass="30665">MLVNPLSLLQQARAKGYAIGAFNTSDLEISQGIIEAAVELRSPVILQASEKAIEYAGIKTLVAILTSLAEEAPIPVAIHLDHGRSVEIALQAIEAGFTSVMIDTSKDSYAKNVEQVQAVVKVAHRRGIAVEAELGSITGKEDYIEALKSRLTDPDQAVDFVSQTACDSLAVSIGNAHGKPNATEIFDLDRLRLIAQKVKIPLVLHGASSTHPARISAAIQAGIAKINIDTDVRLAFSGELREFLARHPEAYDPREYLSSAREAVRKLVLHRIDQFGSANQGGHHA</sequence>
<dbReference type="CDD" id="cd00947">
    <property type="entry name" value="TBP_aldolase_IIB"/>
    <property type="match status" value="1"/>
</dbReference>
<evidence type="ECO:0000256" key="3">
    <source>
        <dbReference type="PIRSR" id="PIRSR001359-3"/>
    </source>
</evidence>
<evidence type="ECO:0000256" key="2">
    <source>
        <dbReference type="PIRSR" id="PIRSR001359-2"/>
    </source>
</evidence>
<dbReference type="PIRSF" id="PIRSF001359">
    <property type="entry name" value="F_bP_aldolase_II"/>
    <property type="match status" value="1"/>
</dbReference>
<dbReference type="PANTHER" id="PTHR30304:SF0">
    <property type="entry name" value="D-TAGATOSE-1,6-BISPHOSPHATE ALDOLASE SUBUNIT GATY-RELATED"/>
    <property type="match status" value="1"/>
</dbReference>
<dbReference type="Proteomes" id="UP000316253">
    <property type="component" value="Unassembled WGS sequence"/>
</dbReference>
<gene>
    <name evidence="4" type="ORF">CEO22_238</name>
</gene>
<dbReference type="NCBIfam" id="TIGR00167">
    <property type="entry name" value="cbbA"/>
    <property type="match status" value="1"/>
</dbReference>
<dbReference type="AlphaFoldDB" id="A0A554JCF7"/>
<evidence type="ECO:0000313" key="5">
    <source>
        <dbReference type="Proteomes" id="UP000316253"/>
    </source>
</evidence>
<evidence type="ECO:0000256" key="1">
    <source>
        <dbReference type="PIRSR" id="PIRSR001359-1"/>
    </source>
</evidence>
<feature type="binding site" evidence="3">
    <location>
        <position position="205"/>
    </location>
    <ligand>
        <name>Zn(2+)</name>
        <dbReference type="ChEBI" id="CHEBI:29105"/>
        <label>1</label>
        <note>catalytic</note>
    </ligand>
</feature>
<dbReference type="GO" id="GO:0016832">
    <property type="term" value="F:aldehyde-lyase activity"/>
    <property type="evidence" value="ECO:0007669"/>
    <property type="project" value="InterPro"/>
</dbReference>
<protein>
    <submittedName>
        <fullName evidence="4">Fructose-1,6-bisphosphate aldolase, class II</fullName>
    </submittedName>
</protein>
<feature type="binding site" evidence="3">
    <location>
        <position position="103"/>
    </location>
    <ligand>
        <name>Zn(2+)</name>
        <dbReference type="ChEBI" id="CHEBI:29105"/>
        <label>2</label>
    </ligand>
</feature>
<comment type="cofactor">
    <cofactor evidence="3">
        <name>Zn(2+)</name>
        <dbReference type="ChEBI" id="CHEBI:29105"/>
    </cofactor>
    <text evidence="3">Binds 2 Zn(2+) ions per subunit. One is catalytic and the other provides a structural contribution.</text>
</comment>
<proteinExistence type="predicted"/>
<name>A0A554JCF7_9BACT</name>
<feature type="binding site" evidence="3">
    <location>
        <position position="82"/>
    </location>
    <ligand>
        <name>Zn(2+)</name>
        <dbReference type="ChEBI" id="CHEBI:29105"/>
        <label>1</label>
        <note>catalytic</note>
    </ligand>
</feature>
<feature type="binding site" evidence="3">
    <location>
        <position position="177"/>
    </location>
    <ligand>
        <name>Zn(2+)</name>
        <dbReference type="ChEBI" id="CHEBI:29105"/>
        <label>1</label>
        <note>catalytic</note>
    </ligand>
</feature>
<accession>A0A554JCF7</accession>
<dbReference type="PANTHER" id="PTHR30304">
    <property type="entry name" value="D-TAGATOSE-1,6-BISPHOSPHATE ALDOLASE"/>
    <property type="match status" value="1"/>
</dbReference>
<evidence type="ECO:0000313" key="4">
    <source>
        <dbReference type="EMBL" id="TSC66055.1"/>
    </source>
</evidence>
<reference evidence="4 5" key="1">
    <citation type="submission" date="2017-08" db="EMBL/GenBank/DDBJ databases">
        <title>Mechanisms for carbon and nitrogen cycling indicate functional differentiation within the Candidate Phyla Radiation.</title>
        <authorList>
            <person name="Danczak R.E."/>
            <person name="Johnston M.D."/>
            <person name="Kenah C."/>
            <person name="Slattery M."/>
            <person name="Wrighton K.C."/>
            <person name="Wilkins M.J."/>
        </authorList>
    </citation>
    <scope>NUCLEOTIDE SEQUENCE [LARGE SCALE GENOMIC DNA]</scope>
    <source>
        <strain evidence="4">Gr01-1014_85</strain>
    </source>
</reference>
<feature type="binding site" evidence="3">
    <location>
        <position position="133"/>
    </location>
    <ligand>
        <name>Zn(2+)</name>
        <dbReference type="ChEBI" id="CHEBI:29105"/>
        <label>2</label>
    </ligand>
</feature>
<feature type="binding site" evidence="2">
    <location>
        <begin position="227"/>
        <end position="230"/>
    </location>
    <ligand>
        <name>dihydroxyacetone phosphate</name>
        <dbReference type="ChEBI" id="CHEBI:57642"/>
    </ligand>
</feature>
<dbReference type="GO" id="GO:0008270">
    <property type="term" value="F:zinc ion binding"/>
    <property type="evidence" value="ECO:0007669"/>
    <property type="project" value="InterPro"/>
</dbReference>
<dbReference type="GO" id="GO:0005975">
    <property type="term" value="P:carbohydrate metabolic process"/>
    <property type="evidence" value="ECO:0007669"/>
    <property type="project" value="InterPro"/>
</dbReference>
<feature type="binding site" evidence="2">
    <location>
        <position position="178"/>
    </location>
    <ligand>
        <name>dihydroxyacetone phosphate</name>
        <dbReference type="ChEBI" id="CHEBI:57642"/>
    </ligand>
</feature>
<dbReference type="Pfam" id="PF01116">
    <property type="entry name" value="F_bP_aldolase"/>
    <property type="match status" value="1"/>
</dbReference>
<dbReference type="SUPFAM" id="SSF51569">
    <property type="entry name" value="Aldolase"/>
    <property type="match status" value="1"/>
</dbReference>
<organism evidence="4 5">
    <name type="scientific">Candidatus Berkelbacteria bacterium Gr01-1014_85</name>
    <dbReference type="NCBI Taxonomy" id="2017150"/>
    <lineage>
        <taxon>Bacteria</taxon>
        <taxon>Candidatus Berkelbacteria</taxon>
    </lineage>
</organism>
<feature type="active site" description="Proton donor" evidence="1">
    <location>
        <position position="81"/>
    </location>
</feature>
<feature type="binding site" evidence="2">
    <location>
        <begin position="206"/>
        <end position="208"/>
    </location>
    <ligand>
        <name>dihydroxyacetone phosphate</name>
        <dbReference type="ChEBI" id="CHEBI:57642"/>
    </ligand>
</feature>
<dbReference type="EMBL" id="VMFD01000017">
    <property type="protein sequence ID" value="TSC66055.1"/>
    <property type="molecule type" value="Genomic_DNA"/>
</dbReference>
<dbReference type="Gene3D" id="3.20.20.70">
    <property type="entry name" value="Aldolase class I"/>
    <property type="match status" value="1"/>
</dbReference>
<dbReference type="InterPro" id="IPR050246">
    <property type="entry name" value="Class_II_FBP_aldolase"/>
</dbReference>
<comment type="caution">
    <text evidence="4">The sequence shown here is derived from an EMBL/GenBank/DDBJ whole genome shotgun (WGS) entry which is preliminary data.</text>
</comment>